<dbReference type="InterPro" id="IPR006121">
    <property type="entry name" value="HMA_dom"/>
</dbReference>
<keyword evidence="1" id="KW-0479">Metal-binding</keyword>
<dbReference type="SUPFAM" id="SSF55008">
    <property type="entry name" value="HMA, heavy metal-associated domain"/>
    <property type="match status" value="1"/>
</dbReference>
<sequence length="74" mass="7772">MSDIRLKITGMTCGHCVRAVTKALEGIPGVEKADVTLEPGEAVVHGLADTATLIAVIREEGYEAEECKKSQSGS</sequence>
<protein>
    <submittedName>
        <fullName evidence="3">Heavy metal-binding protein</fullName>
    </submittedName>
</protein>
<dbReference type="InterPro" id="IPR017969">
    <property type="entry name" value="Heavy-metal-associated_CS"/>
</dbReference>
<proteinExistence type="predicted"/>
<dbReference type="Proteomes" id="UP000248886">
    <property type="component" value="Unassembled WGS sequence"/>
</dbReference>
<evidence type="ECO:0000256" key="1">
    <source>
        <dbReference type="ARBA" id="ARBA00022723"/>
    </source>
</evidence>
<dbReference type="AlphaFoldDB" id="A0A2W1K3U1"/>
<dbReference type="PROSITE" id="PS50846">
    <property type="entry name" value="HMA_2"/>
    <property type="match status" value="1"/>
</dbReference>
<dbReference type="Pfam" id="PF00403">
    <property type="entry name" value="HMA"/>
    <property type="match status" value="1"/>
</dbReference>
<dbReference type="PROSITE" id="PS01047">
    <property type="entry name" value="HMA_1"/>
    <property type="match status" value="1"/>
</dbReference>
<dbReference type="OMA" id="CERAVVH"/>
<comment type="caution">
    <text evidence="3">The sequence shown here is derived from an EMBL/GenBank/DDBJ whole genome shotgun (WGS) entry which is preliminary data.</text>
</comment>
<feature type="domain" description="HMA" evidence="2">
    <location>
        <begin position="2"/>
        <end position="65"/>
    </location>
</feature>
<name>A0A2W1K3U1_ACIFR</name>
<dbReference type="RefSeq" id="WP_009568883.1">
    <property type="nucleotide sequence ID" value="NZ_AP025160.1"/>
</dbReference>
<organism evidence="3 4">
    <name type="scientific">Acidithiobacillus ferrooxidans</name>
    <name type="common">Thiobacillus ferrooxidans</name>
    <dbReference type="NCBI Taxonomy" id="920"/>
    <lineage>
        <taxon>Bacteria</taxon>
        <taxon>Pseudomonadati</taxon>
        <taxon>Pseudomonadota</taxon>
        <taxon>Acidithiobacillia</taxon>
        <taxon>Acidithiobacillales</taxon>
        <taxon>Acidithiobacillaceae</taxon>
        <taxon>Acidithiobacillus</taxon>
    </lineage>
</organism>
<dbReference type="EMBL" id="QKQP01000001">
    <property type="protein sequence ID" value="PZD81536.1"/>
    <property type="molecule type" value="Genomic_DNA"/>
</dbReference>
<dbReference type="OrthoDB" id="9814359at2"/>
<reference evidence="3 4" key="1">
    <citation type="submission" date="2018-06" db="EMBL/GenBank/DDBJ databases">
        <title>Draft sequence of Acidithiobacillus ferrooxidans CCM 4253.</title>
        <authorList>
            <person name="Moya-Beltran A."/>
            <person name="Castro M."/>
            <person name="Covarrubias P.C."/>
            <person name="Issotta F."/>
            <person name="Janiczek O."/>
            <person name="Mandl M."/>
            <person name="Kucera J."/>
            <person name="Quatrini R."/>
        </authorList>
    </citation>
    <scope>NUCLEOTIDE SEQUENCE [LARGE SCALE GENOMIC DNA]</scope>
    <source>
        <strain evidence="3 4">CCM 4253</strain>
    </source>
</reference>
<evidence type="ECO:0000313" key="3">
    <source>
        <dbReference type="EMBL" id="PZD81536.1"/>
    </source>
</evidence>
<dbReference type="SMR" id="A0A2W1K3U1"/>
<gene>
    <name evidence="3" type="ORF">DN052_00160</name>
</gene>
<evidence type="ECO:0000313" key="4">
    <source>
        <dbReference type="Proteomes" id="UP000248886"/>
    </source>
</evidence>
<evidence type="ECO:0000259" key="2">
    <source>
        <dbReference type="PROSITE" id="PS50846"/>
    </source>
</evidence>
<dbReference type="CDD" id="cd00371">
    <property type="entry name" value="HMA"/>
    <property type="match status" value="1"/>
</dbReference>
<accession>A0A2W1K3U1</accession>
<dbReference type="GO" id="GO:0046872">
    <property type="term" value="F:metal ion binding"/>
    <property type="evidence" value="ECO:0007669"/>
    <property type="project" value="UniProtKB-KW"/>
</dbReference>
<dbReference type="InterPro" id="IPR036163">
    <property type="entry name" value="HMA_dom_sf"/>
</dbReference>
<dbReference type="Gene3D" id="3.30.70.100">
    <property type="match status" value="1"/>
</dbReference>
<dbReference type="GeneID" id="65281019"/>